<evidence type="ECO:0000259" key="12">
    <source>
        <dbReference type="Pfam" id="PF01694"/>
    </source>
</evidence>
<comment type="catalytic activity">
    <reaction evidence="1 10">
        <text>Cleaves type-1 transmembrane domains using a catalytic dyad composed of serine and histidine that are contributed by different transmembrane domains.</text>
        <dbReference type="EC" id="3.4.21.105"/>
    </reaction>
</comment>
<keyword evidence="8 10" id="KW-1133">Transmembrane helix</keyword>
<feature type="transmembrane region" description="Helical" evidence="10">
    <location>
        <begin position="180"/>
        <end position="198"/>
    </location>
</feature>
<dbReference type="EMBL" id="QPFP01000008">
    <property type="protein sequence ID" value="TEB35169.1"/>
    <property type="molecule type" value="Genomic_DNA"/>
</dbReference>
<dbReference type="GO" id="GO:0004252">
    <property type="term" value="F:serine-type endopeptidase activity"/>
    <property type="evidence" value="ECO:0007669"/>
    <property type="project" value="InterPro"/>
</dbReference>
<evidence type="ECO:0000256" key="3">
    <source>
        <dbReference type="ARBA" id="ARBA00009045"/>
    </source>
</evidence>
<evidence type="ECO:0000256" key="5">
    <source>
        <dbReference type="ARBA" id="ARBA00022692"/>
    </source>
</evidence>
<dbReference type="PANTHER" id="PTHR22936">
    <property type="entry name" value="RHOMBOID-RELATED"/>
    <property type="match status" value="1"/>
</dbReference>
<feature type="compositionally biased region" description="Polar residues" evidence="11">
    <location>
        <begin position="50"/>
        <end position="68"/>
    </location>
</feature>
<evidence type="ECO:0000256" key="1">
    <source>
        <dbReference type="ARBA" id="ARBA00000156"/>
    </source>
</evidence>
<name>A0A4Y7TNQ8_COPMI</name>
<keyword evidence="6 10" id="KW-0378">Hydrolase</keyword>
<comment type="caution">
    <text evidence="13">The sequence shown here is derived from an EMBL/GenBank/DDBJ whole genome shotgun (WGS) entry which is preliminary data.</text>
</comment>
<evidence type="ECO:0000256" key="6">
    <source>
        <dbReference type="ARBA" id="ARBA00022801"/>
    </source>
</evidence>
<evidence type="ECO:0000256" key="9">
    <source>
        <dbReference type="ARBA" id="ARBA00023136"/>
    </source>
</evidence>
<keyword evidence="14" id="KW-1185">Reference proteome</keyword>
<feature type="compositionally biased region" description="Basic and acidic residues" evidence="11">
    <location>
        <begin position="14"/>
        <end position="47"/>
    </location>
</feature>
<comment type="function">
    <text evidence="10">Serine protease involved in intramembrane proteolysis.</text>
</comment>
<reference evidence="13 14" key="1">
    <citation type="journal article" date="2019" name="Nat. Ecol. Evol.">
        <title>Megaphylogeny resolves global patterns of mushroom evolution.</title>
        <authorList>
            <person name="Varga T."/>
            <person name="Krizsan K."/>
            <person name="Foldi C."/>
            <person name="Dima B."/>
            <person name="Sanchez-Garcia M."/>
            <person name="Sanchez-Ramirez S."/>
            <person name="Szollosi G.J."/>
            <person name="Szarkandi J.G."/>
            <person name="Papp V."/>
            <person name="Albert L."/>
            <person name="Andreopoulos W."/>
            <person name="Angelini C."/>
            <person name="Antonin V."/>
            <person name="Barry K.W."/>
            <person name="Bougher N.L."/>
            <person name="Buchanan P."/>
            <person name="Buyck B."/>
            <person name="Bense V."/>
            <person name="Catcheside P."/>
            <person name="Chovatia M."/>
            <person name="Cooper J."/>
            <person name="Damon W."/>
            <person name="Desjardin D."/>
            <person name="Finy P."/>
            <person name="Geml J."/>
            <person name="Haridas S."/>
            <person name="Hughes K."/>
            <person name="Justo A."/>
            <person name="Karasinski D."/>
            <person name="Kautmanova I."/>
            <person name="Kiss B."/>
            <person name="Kocsube S."/>
            <person name="Kotiranta H."/>
            <person name="LaButti K.M."/>
            <person name="Lechner B.E."/>
            <person name="Liimatainen K."/>
            <person name="Lipzen A."/>
            <person name="Lukacs Z."/>
            <person name="Mihaltcheva S."/>
            <person name="Morgado L.N."/>
            <person name="Niskanen T."/>
            <person name="Noordeloos M.E."/>
            <person name="Ohm R.A."/>
            <person name="Ortiz-Santana B."/>
            <person name="Ovrebo C."/>
            <person name="Racz N."/>
            <person name="Riley R."/>
            <person name="Savchenko A."/>
            <person name="Shiryaev A."/>
            <person name="Soop K."/>
            <person name="Spirin V."/>
            <person name="Szebenyi C."/>
            <person name="Tomsovsky M."/>
            <person name="Tulloss R.E."/>
            <person name="Uehling J."/>
            <person name="Grigoriev I.V."/>
            <person name="Vagvolgyi C."/>
            <person name="Papp T."/>
            <person name="Martin F.M."/>
            <person name="Miettinen O."/>
            <person name="Hibbett D.S."/>
            <person name="Nagy L.G."/>
        </authorList>
    </citation>
    <scope>NUCLEOTIDE SEQUENCE [LARGE SCALE GENOMIC DNA]</scope>
    <source>
        <strain evidence="13 14">FP101781</strain>
    </source>
</reference>
<evidence type="ECO:0000256" key="2">
    <source>
        <dbReference type="ARBA" id="ARBA00004141"/>
    </source>
</evidence>
<evidence type="ECO:0000256" key="8">
    <source>
        <dbReference type="ARBA" id="ARBA00022989"/>
    </source>
</evidence>
<dbReference type="STRING" id="71717.A0A4Y7TNQ8"/>
<accession>A0A4Y7TNQ8</accession>
<sequence length="490" mass="53674">MSGQPPNYGSDFTMRYDDTKDNHQSAVESKQDPYEHYDAPEVGHTKAEVGSSSDGLNRGLSTRSTAGPSNDKPMDGTDQTMRDAPKFPEANAETGYRYGEDDTPKDEPFVGGKFPDPSRSSRYQDLEYADPYSQHAAVPPTSAKRPAGPLGRFLPDSARYPIEQRIENKKRGIGIQRTPFVVYIVSAAMLGAFIYELVLNARQQGTPISLKPYINPMLGPSGSALINLGARFPPCMKNVADVPLTLQIGCMNNTQNPISEVCTVGDLCGFGGIPDGQEPNQWFRFITPIFLHAGIIHFLMNMLAQLSLSTQIEREMGSGGFFLVYFAAGIFGNILGGNFSLVGVPSVGASGAIFGTLAVTWVDLFAHWKYHYRPVRRMIFMFIELAIGVAIGFIPYVDNFAHLGGFLMGLLVGMIFYPIISVTKRHKFITWGFRLAALPIAIVLFVVLIRNFYTSDPYAACKGCRYLSCIPTAANNRCQGTGLTTTTTTT</sequence>
<comment type="subcellular location">
    <subcellularLocation>
        <location evidence="2 10">Membrane</location>
        <topology evidence="2 10">Multi-pass membrane protein</topology>
    </subcellularLocation>
</comment>
<feature type="compositionally biased region" description="Basic and acidic residues" evidence="11">
    <location>
        <begin position="98"/>
        <end position="108"/>
    </location>
</feature>
<evidence type="ECO:0000313" key="13">
    <source>
        <dbReference type="EMBL" id="TEB35169.1"/>
    </source>
</evidence>
<feature type="transmembrane region" description="Helical" evidence="10">
    <location>
        <begin position="378"/>
        <end position="397"/>
    </location>
</feature>
<dbReference type="AlphaFoldDB" id="A0A4Y7TNQ8"/>
<evidence type="ECO:0000313" key="14">
    <source>
        <dbReference type="Proteomes" id="UP000298030"/>
    </source>
</evidence>
<feature type="region of interest" description="Disordered" evidence="11">
    <location>
        <begin position="1"/>
        <end position="152"/>
    </location>
</feature>
<keyword evidence="4 10" id="KW-0645">Protease</keyword>
<keyword evidence="7 10" id="KW-0720">Serine protease</keyword>
<dbReference type="SUPFAM" id="SSF144091">
    <property type="entry name" value="Rhomboid-like"/>
    <property type="match status" value="1"/>
</dbReference>
<evidence type="ECO:0000256" key="10">
    <source>
        <dbReference type="RuleBase" id="RU362115"/>
    </source>
</evidence>
<dbReference type="InterPro" id="IPR022764">
    <property type="entry name" value="Peptidase_S54_rhomboid_dom"/>
</dbReference>
<keyword evidence="5 10" id="KW-0812">Transmembrane</keyword>
<feature type="compositionally biased region" description="Basic and acidic residues" evidence="11">
    <location>
        <begin position="72"/>
        <end position="86"/>
    </location>
</feature>
<dbReference type="Pfam" id="PF01694">
    <property type="entry name" value="Rhomboid"/>
    <property type="match status" value="1"/>
</dbReference>
<comment type="similarity">
    <text evidence="3 10">Belongs to the peptidase S54 family.</text>
</comment>
<protein>
    <recommendedName>
        <fullName evidence="10">Rhomboid-type serine protease</fullName>
        <ecNumber evidence="10">3.4.21.105</ecNumber>
    </recommendedName>
</protein>
<feature type="transmembrane region" description="Helical" evidence="10">
    <location>
        <begin position="316"/>
        <end position="335"/>
    </location>
</feature>
<evidence type="ECO:0000256" key="11">
    <source>
        <dbReference type="SAM" id="MobiDB-lite"/>
    </source>
</evidence>
<dbReference type="Proteomes" id="UP000298030">
    <property type="component" value="Unassembled WGS sequence"/>
</dbReference>
<proteinExistence type="inferred from homology"/>
<dbReference type="GO" id="GO:0016020">
    <property type="term" value="C:membrane"/>
    <property type="evidence" value="ECO:0007669"/>
    <property type="project" value="UniProtKB-SubCell"/>
</dbReference>
<feature type="transmembrane region" description="Helical" evidence="10">
    <location>
        <begin position="347"/>
        <end position="366"/>
    </location>
</feature>
<dbReference type="EC" id="3.4.21.105" evidence="10"/>
<dbReference type="PANTHER" id="PTHR22936:SF69">
    <property type="entry name" value="RHOMBOID-LIKE PROTEIN"/>
    <property type="match status" value="1"/>
</dbReference>
<feature type="domain" description="Peptidase S54 rhomboid" evidence="12">
    <location>
        <begin position="280"/>
        <end position="417"/>
    </location>
</feature>
<evidence type="ECO:0000256" key="4">
    <source>
        <dbReference type="ARBA" id="ARBA00022670"/>
    </source>
</evidence>
<organism evidence="13 14">
    <name type="scientific">Coprinellus micaceus</name>
    <name type="common">Glistening ink-cap mushroom</name>
    <name type="synonym">Coprinus micaceus</name>
    <dbReference type="NCBI Taxonomy" id="71717"/>
    <lineage>
        <taxon>Eukaryota</taxon>
        <taxon>Fungi</taxon>
        <taxon>Dikarya</taxon>
        <taxon>Basidiomycota</taxon>
        <taxon>Agaricomycotina</taxon>
        <taxon>Agaricomycetes</taxon>
        <taxon>Agaricomycetidae</taxon>
        <taxon>Agaricales</taxon>
        <taxon>Agaricineae</taxon>
        <taxon>Psathyrellaceae</taxon>
        <taxon>Coprinellus</taxon>
    </lineage>
</organism>
<evidence type="ECO:0000256" key="7">
    <source>
        <dbReference type="ARBA" id="ARBA00022825"/>
    </source>
</evidence>
<feature type="transmembrane region" description="Helical" evidence="10">
    <location>
        <begin position="432"/>
        <end position="453"/>
    </location>
</feature>
<dbReference type="GO" id="GO:0006508">
    <property type="term" value="P:proteolysis"/>
    <property type="evidence" value="ECO:0007669"/>
    <property type="project" value="UniProtKB-KW"/>
</dbReference>
<dbReference type="InterPro" id="IPR002610">
    <property type="entry name" value="Peptidase_S54_rhomboid-like"/>
</dbReference>
<dbReference type="OrthoDB" id="2146116at2759"/>
<keyword evidence="9 10" id="KW-0472">Membrane</keyword>
<feature type="transmembrane region" description="Helical" evidence="10">
    <location>
        <begin position="282"/>
        <end position="304"/>
    </location>
</feature>
<gene>
    <name evidence="13" type="ORF">FA13DRAFT_1728977</name>
</gene>
<dbReference type="InterPro" id="IPR035952">
    <property type="entry name" value="Rhomboid-like_sf"/>
</dbReference>
<feature type="transmembrane region" description="Helical" evidence="10">
    <location>
        <begin position="403"/>
        <end position="420"/>
    </location>
</feature>
<dbReference type="Gene3D" id="1.20.1540.10">
    <property type="entry name" value="Rhomboid-like"/>
    <property type="match status" value="1"/>
</dbReference>